<name>A0ABV8EIV9_9BACT</name>
<evidence type="ECO:0000313" key="1">
    <source>
        <dbReference type="EMBL" id="MFC3976022.1"/>
    </source>
</evidence>
<evidence type="ECO:0000313" key="2">
    <source>
        <dbReference type="Proteomes" id="UP001595766"/>
    </source>
</evidence>
<organism evidence="1 2">
    <name type="scientific">Belliella kenyensis</name>
    <dbReference type="NCBI Taxonomy" id="1472724"/>
    <lineage>
        <taxon>Bacteria</taxon>
        <taxon>Pseudomonadati</taxon>
        <taxon>Bacteroidota</taxon>
        <taxon>Cytophagia</taxon>
        <taxon>Cytophagales</taxon>
        <taxon>Cyclobacteriaceae</taxon>
        <taxon>Belliella</taxon>
    </lineage>
</organism>
<sequence>MENSNNYLLETLTFEEIKTISGGGVREWGAKAKEWYCSVRDFFSGGPDSIPQIPNELCNECSFV</sequence>
<dbReference type="Proteomes" id="UP001595766">
    <property type="component" value="Unassembled WGS sequence"/>
</dbReference>
<protein>
    <recommendedName>
        <fullName evidence="3">Bacteriocin-type signal sequence-containing protein</fullName>
    </recommendedName>
</protein>
<dbReference type="EMBL" id="JBHSAV010000017">
    <property type="protein sequence ID" value="MFC3976022.1"/>
    <property type="molecule type" value="Genomic_DNA"/>
</dbReference>
<reference evidence="2" key="1">
    <citation type="journal article" date="2019" name="Int. J. Syst. Evol. Microbiol.">
        <title>The Global Catalogue of Microorganisms (GCM) 10K type strain sequencing project: providing services to taxonomists for standard genome sequencing and annotation.</title>
        <authorList>
            <consortium name="The Broad Institute Genomics Platform"/>
            <consortium name="The Broad Institute Genome Sequencing Center for Infectious Disease"/>
            <person name="Wu L."/>
            <person name="Ma J."/>
        </authorList>
    </citation>
    <scope>NUCLEOTIDE SEQUENCE [LARGE SCALE GENOMIC DNA]</scope>
    <source>
        <strain evidence="2">CECT 8551</strain>
    </source>
</reference>
<dbReference type="RefSeq" id="WP_241292902.1">
    <property type="nucleotide sequence ID" value="NZ_JAKZGR010000004.1"/>
</dbReference>
<accession>A0ABV8EIV9</accession>
<comment type="caution">
    <text evidence="1">The sequence shown here is derived from an EMBL/GenBank/DDBJ whole genome shotgun (WGS) entry which is preliminary data.</text>
</comment>
<proteinExistence type="predicted"/>
<evidence type="ECO:0008006" key="3">
    <source>
        <dbReference type="Google" id="ProtNLM"/>
    </source>
</evidence>
<gene>
    <name evidence="1" type="ORF">ACFOUP_06515</name>
</gene>
<keyword evidence="2" id="KW-1185">Reference proteome</keyword>